<evidence type="ECO:0000256" key="3">
    <source>
        <dbReference type="ARBA" id="ARBA00022960"/>
    </source>
</evidence>
<sequence>MKTIFTQGPFLTLRLAILLLSSVVLMTVDHRLSYLESARAGVATLLLPIQYVIELPVSAGRWVSDALSNRAMLLVENSELRDKQLLQAAKLQKLAALESENRRLRKLLNSAREIGDNVLIAELLGVDLDPYKHQVTLNKGSMHNVHVGQPILDAEGVMGQVIHVSPFSANAILITDPSHALPVQINRNGLRSLIMGTGIVGRLELQHLPNNADIRVGDLLVTSGLGGRFPAGYPVARVTEVRLDPGQPFADITAEPAAQINSSRELLLVWPAITAFDDEESS</sequence>
<dbReference type="InterPro" id="IPR007221">
    <property type="entry name" value="MreC"/>
</dbReference>
<dbReference type="Pfam" id="PF04085">
    <property type="entry name" value="MreC"/>
    <property type="match status" value="1"/>
</dbReference>
<dbReference type="InterPro" id="IPR042175">
    <property type="entry name" value="Cell/Rod_MreC_2"/>
</dbReference>
<organism evidence="8 9">
    <name type="scientific">Solemya pervernicosa gill symbiont</name>
    <dbReference type="NCBI Taxonomy" id="642797"/>
    <lineage>
        <taxon>Bacteria</taxon>
        <taxon>Pseudomonadati</taxon>
        <taxon>Pseudomonadota</taxon>
        <taxon>Gammaproteobacteria</taxon>
        <taxon>sulfur-oxidizing symbionts</taxon>
    </lineage>
</organism>
<evidence type="ECO:0000256" key="1">
    <source>
        <dbReference type="ARBA" id="ARBA00009369"/>
    </source>
</evidence>
<dbReference type="InterPro" id="IPR055342">
    <property type="entry name" value="MreC_beta-barrel_core"/>
</dbReference>
<dbReference type="Gene3D" id="2.40.10.340">
    <property type="entry name" value="Rod shape-determining protein MreC, domain 1"/>
    <property type="match status" value="1"/>
</dbReference>
<evidence type="ECO:0000259" key="7">
    <source>
        <dbReference type="Pfam" id="PF04085"/>
    </source>
</evidence>
<dbReference type="EMBL" id="MPRL01000038">
    <property type="protein sequence ID" value="OOZ39931.1"/>
    <property type="molecule type" value="Genomic_DNA"/>
</dbReference>
<proteinExistence type="inferred from homology"/>
<comment type="function">
    <text evidence="5">Involved in formation and maintenance of cell shape.</text>
</comment>
<gene>
    <name evidence="8" type="ORF">BOW53_09700</name>
</gene>
<protein>
    <recommendedName>
        <fullName evidence="2 5">Cell shape-determining protein MreC</fullName>
    </recommendedName>
    <alternativeName>
        <fullName evidence="4 5">Cell shape protein MreC</fullName>
    </alternativeName>
</protein>
<dbReference type="NCBIfam" id="TIGR00219">
    <property type="entry name" value="mreC"/>
    <property type="match status" value="1"/>
</dbReference>
<accession>A0A1T2L4D4</accession>
<dbReference type="GO" id="GO:0008360">
    <property type="term" value="P:regulation of cell shape"/>
    <property type="evidence" value="ECO:0007669"/>
    <property type="project" value="UniProtKB-KW"/>
</dbReference>
<keyword evidence="3 5" id="KW-0133">Cell shape</keyword>
<feature type="coiled-coil region" evidence="6">
    <location>
        <begin position="87"/>
        <end position="114"/>
    </location>
</feature>
<keyword evidence="9" id="KW-1185">Reference proteome</keyword>
<evidence type="ECO:0000256" key="2">
    <source>
        <dbReference type="ARBA" id="ARBA00013855"/>
    </source>
</evidence>
<dbReference type="PIRSF" id="PIRSF038471">
    <property type="entry name" value="MreC"/>
    <property type="match status" value="1"/>
</dbReference>
<dbReference type="GO" id="GO:0005886">
    <property type="term" value="C:plasma membrane"/>
    <property type="evidence" value="ECO:0007669"/>
    <property type="project" value="TreeGrafter"/>
</dbReference>
<dbReference type="AlphaFoldDB" id="A0A1T2L4D4"/>
<dbReference type="Gene3D" id="2.40.10.350">
    <property type="entry name" value="Rod shape-determining protein MreC, domain 2"/>
    <property type="match status" value="1"/>
</dbReference>
<dbReference type="InterPro" id="IPR042177">
    <property type="entry name" value="Cell/Rod_1"/>
</dbReference>
<evidence type="ECO:0000256" key="6">
    <source>
        <dbReference type="SAM" id="Coils"/>
    </source>
</evidence>
<dbReference type="RefSeq" id="WP_078483883.1">
    <property type="nucleotide sequence ID" value="NZ_MPRL01000038.1"/>
</dbReference>
<evidence type="ECO:0000256" key="5">
    <source>
        <dbReference type="PIRNR" id="PIRNR038471"/>
    </source>
</evidence>
<name>A0A1T2L4D4_9GAMM</name>
<dbReference type="OrthoDB" id="9808025at2"/>
<dbReference type="Proteomes" id="UP000191110">
    <property type="component" value="Unassembled WGS sequence"/>
</dbReference>
<dbReference type="PANTHER" id="PTHR34138">
    <property type="entry name" value="CELL SHAPE-DETERMINING PROTEIN MREC"/>
    <property type="match status" value="1"/>
</dbReference>
<dbReference type="PANTHER" id="PTHR34138:SF1">
    <property type="entry name" value="CELL SHAPE-DETERMINING PROTEIN MREC"/>
    <property type="match status" value="1"/>
</dbReference>
<comment type="caution">
    <text evidence="8">The sequence shown here is derived from an EMBL/GenBank/DDBJ whole genome shotgun (WGS) entry which is preliminary data.</text>
</comment>
<comment type="similarity">
    <text evidence="1 5">Belongs to the MreC family.</text>
</comment>
<evidence type="ECO:0000256" key="4">
    <source>
        <dbReference type="ARBA" id="ARBA00032089"/>
    </source>
</evidence>
<evidence type="ECO:0000313" key="8">
    <source>
        <dbReference type="EMBL" id="OOZ39931.1"/>
    </source>
</evidence>
<feature type="domain" description="Rod shape-determining protein MreC beta-barrel core" evidence="7">
    <location>
        <begin position="125"/>
        <end position="270"/>
    </location>
</feature>
<keyword evidence="6" id="KW-0175">Coiled coil</keyword>
<reference evidence="8 9" key="1">
    <citation type="submission" date="2016-11" db="EMBL/GenBank/DDBJ databases">
        <title>Mixed transmission modes and dynamic genome evolution in an obligate animal-bacterial symbiosis.</title>
        <authorList>
            <person name="Russell S.L."/>
            <person name="Corbett-Detig R.B."/>
            <person name="Cavanaugh C.M."/>
        </authorList>
    </citation>
    <scope>NUCLEOTIDE SEQUENCE [LARGE SCALE GENOMIC DNA]</scope>
    <source>
        <strain evidence="8">Sveles-Q1</strain>
    </source>
</reference>
<evidence type="ECO:0000313" key="9">
    <source>
        <dbReference type="Proteomes" id="UP000191110"/>
    </source>
</evidence>